<dbReference type="InterPro" id="IPR003599">
    <property type="entry name" value="Ig_sub"/>
</dbReference>
<evidence type="ECO:0000259" key="6">
    <source>
        <dbReference type="PROSITE" id="PS50835"/>
    </source>
</evidence>
<dbReference type="InterPro" id="IPR036179">
    <property type="entry name" value="Ig-like_dom_sf"/>
</dbReference>
<dbReference type="Pfam" id="PF08205">
    <property type="entry name" value="C2-set_2"/>
    <property type="match status" value="1"/>
</dbReference>
<dbReference type="InterPro" id="IPR003961">
    <property type="entry name" value="FN3_dom"/>
</dbReference>
<evidence type="ECO:0000256" key="3">
    <source>
        <dbReference type="ARBA" id="ARBA00023157"/>
    </source>
</evidence>
<dbReference type="GO" id="GO:0016020">
    <property type="term" value="C:membrane"/>
    <property type="evidence" value="ECO:0007669"/>
    <property type="project" value="UniProtKB-SubCell"/>
</dbReference>
<dbReference type="GeneID" id="111254528"/>
<evidence type="ECO:0000256" key="5">
    <source>
        <dbReference type="SAM" id="Phobius"/>
    </source>
</evidence>
<evidence type="ECO:0000256" key="2">
    <source>
        <dbReference type="ARBA" id="ARBA00023136"/>
    </source>
</evidence>
<feature type="domain" description="Ig-like" evidence="6">
    <location>
        <begin position="460"/>
        <end position="557"/>
    </location>
</feature>
<evidence type="ECO:0000313" key="8">
    <source>
        <dbReference type="EnsemblMetazoa" id="XP_022671199"/>
    </source>
</evidence>
<feature type="domain" description="Ig-like" evidence="6">
    <location>
        <begin position="340"/>
        <end position="446"/>
    </location>
</feature>
<proteinExistence type="predicted"/>
<evidence type="ECO:0000313" key="9">
    <source>
        <dbReference type="Proteomes" id="UP000594260"/>
    </source>
</evidence>
<dbReference type="InterPro" id="IPR036116">
    <property type="entry name" value="FN3_sf"/>
</dbReference>
<dbReference type="CDD" id="cd00096">
    <property type="entry name" value="Ig"/>
    <property type="match status" value="2"/>
</dbReference>
<dbReference type="InterPro" id="IPR003598">
    <property type="entry name" value="Ig_sub2"/>
</dbReference>
<dbReference type="OrthoDB" id="10006996at2759"/>
<dbReference type="PROSITE" id="PS50835">
    <property type="entry name" value="IG_LIKE"/>
    <property type="match status" value="4"/>
</dbReference>
<dbReference type="InterPro" id="IPR013783">
    <property type="entry name" value="Ig-like_fold"/>
</dbReference>
<dbReference type="InterPro" id="IPR007110">
    <property type="entry name" value="Ig-like_dom"/>
</dbReference>
<keyword evidence="5" id="KW-0812">Transmembrane</keyword>
<dbReference type="EnsemblMetazoa" id="XM_022815464">
    <property type="protein sequence ID" value="XP_022671199"/>
    <property type="gene ID" value="LOC111254528"/>
</dbReference>
<dbReference type="SMART" id="SM00408">
    <property type="entry name" value="IGc2"/>
    <property type="match status" value="4"/>
</dbReference>
<keyword evidence="3" id="KW-1015">Disulfide bond</keyword>
<dbReference type="PANTHER" id="PTHR23278">
    <property type="entry name" value="SIDESTEP PROTEIN"/>
    <property type="match status" value="1"/>
</dbReference>
<dbReference type="Proteomes" id="UP000594260">
    <property type="component" value="Unplaced"/>
</dbReference>
<reference evidence="8" key="1">
    <citation type="submission" date="2021-01" db="UniProtKB">
        <authorList>
            <consortium name="EnsemblMetazoa"/>
        </authorList>
    </citation>
    <scope>IDENTIFICATION</scope>
</reference>
<feature type="domain" description="Fibronectin type-III" evidence="7">
    <location>
        <begin position="855"/>
        <end position="952"/>
    </location>
</feature>
<evidence type="ECO:0000256" key="1">
    <source>
        <dbReference type="ARBA" id="ARBA00004167"/>
    </source>
</evidence>
<sequence length="1282" mass="141846">MVPEILADGIMRNISDLLEEVNNGPVMVTRGRLANQLQTRLAVTVGVSSGTQCKAIEVEHRITSLPHSQDNTAEIIPVGTFCCYRCIPQSSPTKGFPRPACRNFQRNYVFTADVHKNTQSSIKTAKYWFDRKKICVQQKARVSCQSCQHQHSYARENALTTGQPAIWKYPSKIIIPAVKWPFYQLRLCGLRHTNPYLMATKNIDAYADWSGNLFRKLECIGPSVSRLLPRIWTIILGSTKADVSYRLFENFYFSSPLLPCWTSVIVLFLSILLCVSPTGAVSNGSDKWMPVNVDSVAAAGPSISGPVGSIIPGNTPVVLSQSTRAFRNIINQAPADNDKPYASITYTAVIRGKVALPCNIEPPTAGDEVVLVLWYKDDIPAPIFTLDARRGDNLERAPQSTLSDLGKRAYFNMANKPAFLQVDPVQEGDAGEYRCRVDFKRARSINTVINLRVIIPSGEPVIFDEEGTTRLRGLVGPFNEGDPLVLVCQSEQGKPRPSVTWWKDYRLLDDSYFFDAEDNLVKNVLEIEALTRDDLLSVVICQASNNNITVPSPVSVTLDLNLKPLDVSIEHPPSQLSANQQVLLKCTSSGSRPAAKLSWWMSGQQLKATREDEASLKSSSSVLIITPTADDNGKMISCRAENALIPGSALEHGLRLDVHYPPAATLELASYINPEDIREQMDIRLTCHVTANPQPVNVTWLFEGDRLRTDLLPRVIQSSTGILIRRIQRVHRGRYMCQAENSQGRGTSNEIYLKLKFSPLCKSKQRVAYGVPSEGEVSVLCDVEADPDDVVFQWAFNSSLTGRVHNLSVTDNTKNVYNYKVSNLQVSYGILLCWAKNSIGIQKEPCRYRIVPAGPPDPLVNCTQINATSASIALKCFEGSWDGGLRPLNFFAQVYDVETGALVANTSHHSSPSNITIGHLSSGASFRVAVFAVNVKGVSAPHVIMAQTMRQALKYTEHEVIVDLNPILIFVALAVPLTSVIFFFILRFNCTAKLLQAWTAENKVIVPDRGDGDTSNDDDVKKLHHNGEDFRCYSLKRDSQQLQQHIGPSRSLSSYQQRNSICTETPLHLGLLTHRDPDIIPRENGGESTPPPRGLTVGHQSQRCHTLSSSKYRKPCGGGGGGGRRNDVPHSPSSSIQFYYSNLQQRPVPAVSDRLTVIETGNMDGTNLTPMHHLGQHCNSATSQDSAHPSVNAYGSPIYQRPLSASLQRRQSLYYQKSMINIHNAYLYDSPVNSRKYLERSSNLNGGGGSSGIGYNTLPLRRELLKSEYYLELTDDNVESSV</sequence>
<evidence type="ECO:0000259" key="7">
    <source>
        <dbReference type="PROSITE" id="PS50853"/>
    </source>
</evidence>
<feature type="domain" description="Ig-like" evidence="6">
    <location>
        <begin position="564"/>
        <end position="657"/>
    </location>
</feature>
<dbReference type="PROSITE" id="PS50853">
    <property type="entry name" value="FN3"/>
    <property type="match status" value="1"/>
</dbReference>
<dbReference type="FunCoup" id="A0A7M7KUY7">
    <property type="interactions" value="2"/>
</dbReference>
<dbReference type="Gene3D" id="2.60.40.10">
    <property type="entry name" value="Immunoglobulins"/>
    <property type="match status" value="4"/>
</dbReference>
<feature type="domain" description="Ig-like" evidence="6">
    <location>
        <begin position="661"/>
        <end position="754"/>
    </location>
</feature>
<evidence type="ECO:0000256" key="4">
    <source>
        <dbReference type="SAM" id="MobiDB-lite"/>
    </source>
</evidence>
<dbReference type="SMART" id="SM00409">
    <property type="entry name" value="IG"/>
    <property type="match status" value="4"/>
</dbReference>
<accession>A0A7M7KUY7</accession>
<feature type="transmembrane region" description="Helical" evidence="5">
    <location>
        <begin position="967"/>
        <end position="986"/>
    </location>
</feature>
<keyword evidence="5" id="KW-1133">Transmembrane helix</keyword>
<dbReference type="RefSeq" id="XP_022671199.1">
    <property type="nucleotide sequence ID" value="XM_022815464.1"/>
</dbReference>
<keyword evidence="9" id="KW-1185">Reference proteome</keyword>
<protein>
    <submittedName>
        <fullName evidence="8">Uncharacterized protein</fullName>
    </submittedName>
</protein>
<dbReference type="SUPFAM" id="SSF49265">
    <property type="entry name" value="Fibronectin type III"/>
    <property type="match status" value="1"/>
</dbReference>
<name>A0A7M7KUY7_VARDE</name>
<dbReference type="SUPFAM" id="SSF48726">
    <property type="entry name" value="Immunoglobulin"/>
    <property type="match status" value="4"/>
</dbReference>
<feature type="compositionally biased region" description="Polar residues" evidence="4">
    <location>
        <begin position="1098"/>
        <end position="1110"/>
    </location>
</feature>
<dbReference type="Pfam" id="PF13927">
    <property type="entry name" value="Ig_3"/>
    <property type="match status" value="1"/>
</dbReference>
<comment type="subcellular location">
    <subcellularLocation>
        <location evidence="1">Membrane</location>
        <topology evidence="1">Single-pass membrane protein</topology>
    </subcellularLocation>
</comment>
<dbReference type="InterPro" id="IPR013162">
    <property type="entry name" value="CD80_C2-set"/>
</dbReference>
<dbReference type="KEGG" id="vde:111254528"/>
<feature type="region of interest" description="Disordered" evidence="4">
    <location>
        <begin position="1082"/>
        <end position="1131"/>
    </location>
</feature>
<keyword evidence="2 5" id="KW-0472">Membrane</keyword>
<organism evidence="8 9">
    <name type="scientific">Varroa destructor</name>
    <name type="common">Honeybee mite</name>
    <dbReference type="NCBI Taxonomy" id="109461"/>
    <lineage>
        <taxon>Eukaryota</taxon>
        <taxon>Metazoa</taxon>
        <taxon>Ecdysozoa</taxon>
        <taxon>Arthropoda</taxon>
        <taxon>Chelicerata</taxon>
        <taxon>Arachnida</taxon>
        <taxon>Acari</taxon>
        <taxon>Parasitiformes</taxon>
        <taxon>Mesostigmata</taxon>
        <taxon>Gamasina</taxon>
        <taxon>Dermanyssoidea</taxon>
        <taxon>Varroidae</taxon>
        <taxon>Varroa</taxon>
    </lineage>
</organism>
<dbReference type="PANTHER" id="PTHR23278:SF19">
    <property type="entry name" value="OBSCURIN"/>
    <property type="match status" value="1"/>
</dbReference>
<dbReference type="InParanoid" id="A0A7M7KUY7"/>